<dbReference type="Proteomes" id="UP000007819">
    <property type="component" value="Chromosome A1"/>
</dbReference>
<evidence type="ECO:0000313" key="2">
    <source>
        <dbReference type="Proteomes" id="UP000007819"/>
    </source>
</evidence>
<dbReference type="AlphaFoldDB" id="A0A8R2H8N4"/>
<sequence>MAQVPRAAVLNKNLLFCANLDIAILHGEHDTTSVGGGNVPNCLPGHIEVANNHLIEPFSENEIKRITQSIVTFLYDMSKRKGKLGTQCCKDLVEYMDYVPEPEILLNYTDEFMK</sequence>
<accession>A0A8R2H8N4</accession>
<organism evidence="1 2">
    <name type="scientific">Acyrthosiphon pisum</name>
    <name type="common">Pea aphid</name>
    <dbReference type="NCBI Taxonomy" id="7029"/>
    <lineage>
        <taxon>Eukaryota</taxon>
        <taxon>Metazoa</taxon>
        <taxon>Ecdysozoa</taxon>
        <taxon>Arthropoda</taxon>
        <taxon>Hexapoda</taxon>
        <taxon>Insecta</taxon>
        <taxon>Pterygota</taxon>
        <taxon>Neoptera</taxon>
        <taxon>Paraneoptera</taxon>
        <taxon>Hemiptera</taxon>
        <taxon>Sternorrhyncha</taxon>
        <taxon>Aphidomorpha</taxon>
        <taxon>Aphidoidea</taxon>
        <taxon>Aphididae</taxon>
        <taxon>Macrosiphini</taxon>
        <taxon>Acyrthosiphon</taxon>
    </lineage>
</organism>
<proteinExistence type="predicted"/>
<protein>
    <submittedName>
        <fullName evidence="1">Uncharacterized protein</fullName>
    </submittedName>
</protein>
<dbReference type="OrthoDB" id="10571947at2759"/>
<dbReference type="RefSeq" id="XP_016661216.1">
    <property type="nucleotide sequence ID" value="XM_016805727.1"/>
</dbReference>
<evidence type="ECO:0000313" key="1">
    <source>
        <dbReference type="EnsemblMetazoa" id="XP_016661216.1"/>
    </source>
</evidence>
<name>A0A8R2H8N4_ACYPI</name>
<dbReference type="EnsemblMetazoa" id="XM_016805727.2">
    <property type="protein sequence ID" value="XP_016661216.1"/>
    <property type="gene ID" value="LOC100570218"/>
</dbReference>
<dbReference type="GeneID" id="100570218"/>
<keyword evidence="2" id="KW-1185">Reference proteome</keyword>
<reference evidence="1" key="2">
    <citation type="submission" date="2022-06" db="UniProtKB">
        <authorList>
            <consortium name="EnsemblMetazoa"/>
        </authorList>
    </citation>
    <scope>IDENTIFICATION</scope>
</reference>
<reference evidence="2" key="1">
    <citation type="submission" date="2010-06" db="EMBL/GenBank/DDBJ databases">
        <authorList>
            <person name="Jiang H."/>
            <person name="Abraham K."/>
            <person name="Ali S."/>
            <person name="Alsbrooks S.L."/>
            <person name="Anim B.N."/>
            <person name="Anosike U.S."/>
            <person name="Attaway T."/>
            <person name="Bandaranaike D.P."/>
            <person name="Battles P.K."/>
            <person name="Bell S.N."/>
            <person name="Bell A.V."/>
            <person name="Beltran B."/>
            <person name="Bickham C."/>
            <person name="Bustamante Y."/>
            <person name="Caleb T."/>
            <person name="Canada A."/>
            <person name="Cardenas V."/>
            <person name="Carter K."/>
            <person name="Chacko J."/>
            <person name="Chandrabose M.N."/>
            <person name="Chavez D."/>
            <person name="Chavez A."/>
            <person name="Chen L."/>
            <person name="Chu H.-S."/>
            <person name="Claassen K.J."/>
            <person name="Cockrell R."/>
            <person name="Collins M."/>
            <person name="Cooper J.A."/>
            <person name="Cree A."/>
            <person name="Curry S.M."/>
            <person name="Da Y."/>
            <person name="Dao M.D."/>
            <person name="Das B."/>
            <person name="Davila M.-L."/>
            <person name="Davy-Carroll L."/>
            <person name="Denson S."/>
            <person name="Dinh H."/>
            <person name="Ebong V.E."/>
            <person name="Edwards J.R."/>
            <person name="Egan A."/>
            <person name="El-Daye J."/>
            <person name="Escobedo L."/>
            <person name="Fernandez S."/>
            <person name="Fernando P.R."/>
            <person name="Flagg N."/>
            <person name="Forbes L.D."/>
            <person name="Fowler R.G."/>
            <person name="Fu Q."/>
            <person name="Gabisi R.A."/>
            <person name="Ganer J."/>
            <person name="Garbino Pronczuk A."/>
            <person name="Garcia R.M."/>
            <person name="Garner T."/>
            <person name="Garrett T.E."/>
            <person name="Gonzalez D.A."/>
            <person name="Hamid H."/>
            <person name="Hawkins E.S."/>
            <person name="Hirani K."/>
            <person name="Hogues M.E."/>
            <person name="Hollins B."/>
            <person name="Hsiao C.-H."/>
            <person name="Jabil R."/>
            <person name="James M.L."/>
            <person name="Jhangiani S.N."/>
            <person name="Johnson B."/>
            <person name="Johnson Q."/>
            <person name="Joshi V."/>
            <person name="Kalu J.B."/>
            <person name="Kam C."/>
            <person name="Kashfia A."/>
            <person name="Keebler J."/>
            <person name="Kisamo H."/>
            <person name="Kovar C.L."/>
            <person name="Lago L.A."/>
            <person name="Lai C.-Y."/>
            <person name="Laidlaw J."/>
            <person name="Lara F."/>
            <person name="Le T.-K."/>
            <person name="Lee S.L."/>
            <person name="Legall F.H."/>
            <person name="Lemon S.J."/>
            <person name="Lewis L.R."/>
            <person name="Li B."/>
            <person name="Liu Y."/>
            <person name="Liu Y.-S."/>
            <person name="Lopez J."/>
            <person name="Lozado R.J."/>
            <person name="Lu J."/>
            <person name="Madu R.C."/>
            <person name="Maheshwari M."/>
            <person name="Maheshwari R."/>
            <person name="Malloy K."/>
            <person name="Martinez E."/>
            <person name="Mathew T."/>
            <person name="Mercado I.C."/>
            <person name="Mercado C."/>
            <person name="Meyer B."/>
            <person name="Montgomery K."/>
            <person name="Morgan M.B."/>
            <person name="Munidasa M."/>
            <person name="Nazareth L.V."/>
            <person name="Nelson J."/>
            <person name="Ng B.M."/>
            <person name="Nguyen N.B."/>
            <person name="Nguyen P.Q."/>
            <person name="Nguyen T."/>
            <person name="Obregon M."/>
            <person name="Okwuonu G.O."/>
            <person name="Onwere C.G."/>
            <person name="Orozco G."/>
            <person name="Parra A."/>
            <person name="Patel S."/>
            <person name="Patil S."/>
            <person name="Perez A."/>
            <person name="Perez Y."/>
            <person name="Pham C."/>
            <person name="Primus E.L."/>
            <person name="Pu L.-L."/>
            <person name="Puazo M."/>
            <person name="Qin X."/>
            <person name="Quiroz J.B."/>
            <person name="Reese J."/>
            <person name="Richards S."/>
            <person name="Rives C.M."/>
            <person name="Robberts R."/>
            <person name="Ruiz S.J."/>
            <person name="Ruiz M.J."/>
            <person name="Santibanez J."/>
            <person name="Schneider B.W."/>
            <person name="Sisson I."/>
            <person name="Smith M."/>
            <person name="Sodergren E."/>
            <person name="Song X.-Z."/>
            <person name="Song B.B."/>
            <person name="Summersgill H."/>
            <person name="Thelus R."/>
            <person name="Thornton R.D."/>
            <person name="Trejos Z.Y."/>
            <person name="Usmani K."/>
            <person name="Vattathil S."/>
            <person name="Villasana D."/>
            <person name="Walker D.L."/>
            <person name="Wang S."/>
            <person name="Wang K."/>
            <person name="White C.S."/>
            <person name="Williams A.C."/>
            <person name="Williamson J."/>
            <person name="Wilson K."/>
            <person name="Woghiren I.O."/>
            <person name="Woodworth J.R."/>
            <person name="Worley K.C."/>
            <person name="Wright R.A."/>
            <person name="Wu W."/>
            <person name="Young L."/>
            <person name="Zhang L."/>
            <person name="Zhang J."/>
            <person name="Zhu Y."/>
            <person name="Muzny D.M."/>
            <person name="Weinstock G."/>
            <person name="Gibbs R.A."/>
        </authorList>
    </citation>
    <scope>NUCLEOTIDE SEQUENCE [LARGE SCALE GENOMIC DNA]</scope>
    <source>
        <strain evidence="2">LSR1</strain>
    </source>
</reference>
<dbReference type="KEGG" id="api:100570218"/>